<protein>
    <submittedName>
        <fullName evidence="1">Uncharacterized protein</fullName>
    </submittedName>
</protein>
<organism evidence="1 2">
    <name type="scientific">Nocardioides koreensis</name>
    <dbReference type="NCBI Taxonomy" id="433651"/>
    <lineage>
        <taxon>Bacteria</taxon>
        <taxon>Bacillati</taxon>
        <taxon>Actinomycetota</taxon>
        <taxon>Actinomycetes</taxon>
        <taxon>Propionibacteriales</taxon>
        <taxon>Nocardioidaceae</taxon>
        <taxon>Nocardioides</taxon>
    </lineage>
</organism>
<sequence>MLDVLVEVMASLYARLIGRPWQRRRAERLVKQGKVRCVLFDADEGALAGRTVDGVAEVSEKRLRVQGAELRVSRIEGPPEQGPTDPFSHDGRFQPPAGRLVFEPRTRIYRLRLHNGSTVRWAVLAFQAGQALALLGLSEEGSRAAE</sequence>
<keyword evidence="2" id="KW-1185">Reference proteome</keyword>
<dbReference type="EMBL" id="BAAAQR010000003">
    <property type="protein sequence ID" value="GAA2143178.1"/>
    <property type="molecule type" value="Genomic_DNA"/>
</dbReference>
<name>A0ABN2ZJK7_9ACTN</name>
<dbReference type="RefSeq" id="WP_344149742.1">
    <property type="nucleotide sequence ID" value="NZ_BAAAQR010000003.1"/>
</dbReference>
<gene>
    <name evidence="1" type="ORF">GCM10009844_15340</name>
</gene>
<evidence type="ECO:0000313" key="2">
    <source>
        <dbReference type="Proteomes" id="UP001501771"/>
    </source>
</evidence>
<proteinExistence type="predicted"/>
<dbReference type="Proteomes" id="UP001501771">
    <property type="component" value="Unassembled WGS sequence"/>
</dbReference>
<comment type="caution">
    <text evidence="1">The sequence shown here is derived from an EMBL/GenBank/DDBJ whole genome shotgun (WGS) entry which is preliminary data.</text>
</comment>
<accession>A0ABN2ZJK7</accession>
<evidence type="ECO:0000313" key="1">
    <source>
        <dbReference type="EMBL" id="GAA2143178.1"/>
    </source>
</evidence>
<reference evidence="1 2" key="1">
    <citation type="journal article" date="2019" name="Int. J. Syst. Evol. Microbiol.">
        <title>The Global Catalogue of Microorganisms (GCM) 10K type strain sequencing project: providing services to taxonomists for standard genome sequencing and annotation.</title>
        <authorList>
            <consortium name="The Broad Institute Genomics Platform"/>
            <consortium name="The Broad Institute Genome Sequencing Center for Infectious Disease"/>
            <person name="Wu L."/>
            <person name="Ma J."/>
        </authorList>
    </citation>
    <scope>NUCLEOTIDE SEQUENCE [LARGE SCALE GENOMIC DNA]</scope>
    <source>
        <strain evidence="1 2">JCM 16022</strain>
    </source>
</reference>